<protein>
    <submittedName>
        <fullName evidence="2">DUF6090 family protein</fullName>
    </submittedName>
</protein>
<accession>A0ABW5WPR6</accession>
<keyword evidence="1" id="KW-0812">Transmembrane</keyword>
<dbReference type="Proteomes" id="UP001597533">
    <property type="component" value="Unassembled WGS sequence"/>
</dbReference>
<gene>
    <name evidence="2" type="ORF">ACFS5M_12225</name>
</gene>
<keyword evidence="3" id="KW-1185">Reference proteome</keyword>
<comment type="caution">
    <text evidence="2">The sequence shown here is derived from an EMBL/GenBank/DDBJ whole genome shotgun (WGS) entry which is preliminary data.</text>
</comment>
<proteinExistence type="predicted"/>
<evidence type="ECO:0000313" key="3">
    <source>
        <dbReference type="Proteomes" id="UP001597533"/>
    </source>
</evidence>
<reference evidence="3" key="1">
    <citation type="journal article" date="2019" name="Int. J. Syst. Evol. Microbiol.">
        <title>The Global Catalogue of Microorganisms (GCM) 10K type strain sequencing project: providing services to taxonomists for standard genome sequencing and annotation.</title>
        <authorList>
            <consortium name="The Broad Institute Genomics Platform"/>
            <consortium name="The Broad Institute Genome Sequencing Center for Infectious Disease"/>
            <person name="Wu L."/>
            <person name="Ma J."/>
        </authorList>
    </citation>
    <scope>NUCLEOTIDE SEQUENCE [LARGE SCALE GENOMIC DNA]</scope>
    <source>
        <strain evidence="3">KCTC 32141</strain>
    </source>
</reference>
<evidence type="ECO:0000313" key="2">
    <source>
        <dbReference type="EMBL" id="MFD2824439.1"/>
    </source>
</evidence>
<name>A0ABW5WPR6_9FLAO</name>
<feature type="transmembrane region" description="Helical" evidence="1">
    <location>
        <begin position="12"/>
        <end position="32"/>
    </location>
</feature>
<dbReference type="InterPro" id="IPR045749">
    <property type="entry name" value="DUF6090"/>
</dbReference>
<dbReference type="Pfam" id="PF19578">
    <property type="entry name" value="DUF6090"/>
    <property type="match status" value="1"/>
</dbReference>
<evidence type="ECO:0000256" key="1">
    <source>
        <dbReference type="SAM" id="Phobius"/>
    </source>
</evidence>
<organism evidence="2 3">
    <name type="scientific">Lacinutrix iliipiscaria</name>
    <dbReference type="NCBI Taxonomy" id="1230532"/>
    <lineage>
        <taxon>Bacteria</taxon>
        <taxon>Pseudomonadati</taxon>
        <taxon>Bacteroidota</taxon>
        <taxon>Flavobacteriia</taxon>
        <taxon>Flavobacteriales</taxon>
        <taxon>Flavobacteriaceae</taxon>
        <taxon>Lacinutrix</taxon>
    </lineage>
</organism>
<dbReference type="RefSeq" id="WP_183490401.1">
    <property type="nucleotide sequence ID" value="NZ_JBHUOV010000010.1"/>
</dbReference>
<sequence>MENKTGKYFKYAIGEIVLVVIGILIALSINNWNDERKNDIKEYKLLTEMHGNLKTDSIDMVGNVARNTRVLKSAEAIQNQLENRITWSDTMATHYSRLNTYISKIAIVRSSYENLKSVGFDIIKNDSLRGKIHELYAQQYPFVERMESEHTEAMKYSLLLPQLTSKVKSIGNRKSKPLDLNALMNDNSFKETIILYINAQKGFIGLYKNLQQLQFELIQMIEQEIIKK</sequence>
<keyword evidence="1" id="KW-1133">Transmembrane helix</keyword>
<dbReference type="EMBL" id="JBHUOV010000010">
    <property type="protein sequence ID" value="MFD2824439.1"/>
    <property type="molecule type" value="Genomic_DNA"/>
</dbReference>
<keyword evidence="1" id="KW-0472">Membrane</keyword>